<reference evidence="3 4" key="1">
    <citation type="submission" date="2024-06" db="EMBL/GenBank/DDBJ databases">
        <authorList>
            <person name="Kaempfer P."/>
            <person name="Viver T."/>
        </authorList>
    </citation>
    <scope>NUCLEOTIDE SEQUENCE [LARGE SCALE GENOMIC DNA]</scope>
    <source>
        <strain evidence="3 4">ST-64</strain>
    </source>
</reference>
<evidence type="ECO:0000313" key="3">
    <source>
        <dbReference type="EMBL" id="MFL9841828.1"/>
    </source>
</evidence>
<comment type="caution">
    <text evidence="3">The sequence shown here is derived from an EMBL/GenBank/DDBJ whole genome shotgun (WGS) entry which is preliminary data.</text>
</comment>
<protein>
    <submittedName>
        <fullName evidence="3">Uncharacterized protein</fullName>
    </submittedName>
</protein>
<dbReference type="Proteomes" id="UP001629244">
    <property type="component" value="Unassembled WGS sequence"/>
</dbReference>
<evidence type="ECO:0000256" key="1">
    <source>
        <dbReference type="SAM" id="MobiDB-lite"/>
    </source>
</evidence>
<dbReference type="EMBL" id="JBELQC010000002">
    <property type="protein sequence ID" value="MFL9841828.1"/>
    <property type="molecule type" value="Genomic_DNA"/>
</dbReference>
<feature type="signal peptide" evidence="2">
    <location>
        <begin position="1"/>
        <end position="24"/>
    </location>
</feature>
<keyword evidence="4" id="KW-1185">Reference proteome</keyword>
<evidence type="ECO:0000313" key="4">
    <source>
        <dbReference type="Proteomes" id="UP001629244"/>
    </source>
</evidence>
<feature type="region of interest" description="Disordered" evidence="1">
    <location>
        <begin position="155"/>
        <end position="183"/>
    </location>
</feature>
<name>A0ABW8YNG6_9SPHN</name>
<sequence>MNARNSFAALTPVVALLAPTPVLAQEWQGAWSTTHGQIRLVEDGDYVYGDYGTIGTIEGVLVQNRQILRAIFTRKDDGSKGYVEWIQSGDDGNRISGYWNWISGGLPSWDGSTGGSKWRGDRTDDGIPPITQFGPRRTRVKFLAAASSTYRNWLGKGRKTSASGATAAPATPTAKPAPAPAPRHEFAGRLPMFDQMPPGYMPKWFEMRLTRIGLGGDEFTRYELYGLAGIYAYCQTPTGSVALKPYYGAPNRVFDRPRANAETGAIRFKREEAARRFAFDPACLRKNGGRIAVQLQTNLKEKDLTPVTDDKFGYRPFVFTLDKLPAEKKWLRFLAGQGEFSFLRASNLAYEFKISEKLDSGRLIGEKLYIWGEVEFGS</sequence>
<feature type="compositionally biased region" description="Low complexity" evidence="1">
    <location>
        <begin position="165"/>
        <end position="174"/>
    </location>
</feature>
<evidence type="ECO:0000256" key="2">
    <source>
        <dbReference type="SAM" id="SignalP"/>
    </source>
</evidence>
<feature type="region of interest" description="Disordered" evidence="1">
    <location>
        <begin position="112"/>
        <end position="131"/>
    </location>
</feature>
<feature type="chain" id="PRO_5046363509" evidence="2">
    <location>
        <begin position="25"/>
        <end position="378"/>
    </location>
</feature>
<keyword evidence="2" id="KW-0732">Signal</keyword>
<proteinExistence type="predicted"/>
<accession>A0ABW8YNG6</accession>
<gene>
    <name evidence="3" type="ORF">ABS767_12710</name>
</gene>
<dbReference type="RefSeq" id="WP_408078902.1">
    <property type="nucleotide sequence ID" value="NZ_JBELQC010000002.1"/>
</dbReference>
<organism evidence="3 4">
    <name type="scientific">Sphingomonas plantiphila</name>
    <dbReference type="NCBI Taxonomy" id="3163295"/>
    <lineage>
        <taxon>Bacteria</taxon>
        <taxon>Pseudomonadati</taxon>
        <taxon>Pseudomonadota</taxon>
        <taxon>Alphaproteobacteria</taxon>
        <taxon>Sphingomonadales</taxon>
        <taxon>Sphingomonadaceae</taxon>
        <taxon>Sphingomonas</taxon>
    </lineage>
</organism>